<protein>
    <submittedName>
        <fullName evidence="3">Putative hydrolase</fullName>
    </submittedName>
</protein>
<name>H5UNJ3_9MICO</name>
<feature type="region of interest" description="Disordered" evidence="1">
    <location>
        <begin position="1"/>
        <end position="35"/>
    </location>
</feature>
<evidence type="ECO:0000259" key="2">
    <source>
        <dbReference type="Pfam" id="PF12146"/>
    </source>
</evidence>
<dbReference type="PANTHER" id="PTHR43798">
    <property type="entry name" value="MONOACYLGLYCEROL LIPASE"/>
    <property type="match status" value="1"/>
</dbReference>
<organism evidence="3 4">
    <name type="scientific">Mobilicoccus pelagius NBRC 104925</name>
    <dbReference type="NCBI Taxonomy" id="1089455"/>
    <lineage>
        <taxon>Bacteria</taxon>
        <taxon>Bacillati</taxon>
        <taxon>Actinomycetota</taxon>
        <taxon>Actinomycetes</taxon>
        <taxon>Micrococcales</taxon>
        <taxon>Dermatophilaceae</taxon>
        <taxon>Mobilicoccus</taxon>
    </lineage>
</organism>
<dbReference type="InterPro" id="IPR050266">
    <property type="entry name" value="AB_hydrolase_sf"/>
</dbReference>
<evidence type="ECO:0000313" key="4">
    <source>
        <dbReference type="Proteomes" id="UP000004367"/>
    </source>
</evidence>
<dbReference type="PRINTS" id="PR00111">
    <property type="entry name" value="ABHYDROLASE"/>
</dbReference>
<proteinExistence type="predicted"/>
<feature type="domain" description="Serine aminopeptidase S33" evidence="2">
    <location>
        <begin position="81"/>
        <end position="303"/>
    </location>
</feature>
<dbReference type="InterPro" id="IPR000073">
    <property type="entry name" value="AB_hydrolase_1"/>
</dbReference>
<dbReference type="STRING" id="1089455.MOPEL_007_01170"/>
<dbReference type="SUPFAM" id="SSF53474">
    <property type="entry name" value="alpha/beta-Hydrolases"/>
    <property type="match status" value="1"/>
</dbReference>
<dbReference type="Gene3D" id="3.40.50.1820">
    <property type="entry name" value="alpha/beta hydrolase"/>
    <property type="match status" value="1"/>
</dbReference>
<evidence type="ECO:0000256" key="1">
    <source>
        <dbReference type="SAM" id="MobiDB-lite"/>
    </source>
</evidence>
<dbReference type="GO" id="GO:0046464">
    <property type="term" value="P:acylglycerol catabolic process"/>
    <property type="evidence" value="ECO:0007669"/>
    <property type="project" value="TreeGrafter"/>
</dbReference>
<reference evidence="3 4" key="1">
    <citation type="submission" date="2012-02" db="EMBL/GenBank/DDBJ databases">
        <title>Whole genome shotgun sequence of Mobilicoccus pelagius NBRC 104925.</title>
        <authorList>
            <person name="Yoshida Y."/>
            <person name="Hosoyama A."/>
            <person name="Tsuchikane K."/>
            <person name="Katsumata H."/>
            <person name="Yamazaki S."/>
            <person name="Fujita N."/>
        </authorList>
    </citation>
    <scope>NUCLEOTIDE SEQUENCE [LARGE SCALE GENOMIC DNA]</scope>
    <source>
        <strain evidence="3 4">NBRC 104925</strain>
    </source>
</reference>
<dbReference type="EMBL" id="BAFE01000007">
    <property type="protein sequence ID" value="GAB47301.1"/>
    <property type="molecule type" value="Genomic_DNA"/>
</dbReference>
<dbReference type="InterPro" id="IPR022742">
    <property type="entry name" value="Hydrolase_4"/>
</dbReference>
<dbReference type="Pfam" id="PF12146">
    <property type="entry name" value="Hydrolase_4"/>
    <property type="match status" value="1"/>
</dbReference>
<dbReference type="PANTHER" id="PTHR43798:SF5">
    <property type="entry name" value="MONOACYLGLYCEROL LIPASE ABHD6"/>
    <property type="match status" value="1"/>
</dbReference>
<comment type="caution">
    <text evidence="3">The sequence shown here is derived from an EMBL/GenBank/DDBJ whole genome shotgun (WGS) entry which is preliminary data.</text>
</comment>
<gene>
    <name evidence="3" type="ORF">MOPEL_007_01170</name>
</gene>
<dbReference type="eggNOG" id="COG0596">
    <property type="taxonomic scope" value="Bacteria"/>
</dbReference>
<sequence>MDRRAASADRPGVVAGGALTGPGTRGTTRPPRTNRLTDPIARVIVEGMDRASALPSRTEMVVPRAGTTVHAWVCGPKEGPVVALTHGATMDHRMFDAQLTPLVQAGYRVVTWDVRGHGRSRPIGRLPLHISDMTDDLLAILDELGVSGRVCVGGQSMGGYVAQHLVRRSPDRVAALIVIGSTCTTLPISRGERWWLWTSPWWLAAWPWGHLKRMVVTSTALRPEVRAYVAEVLEGMSRREFVEVWRAVARTAVRPEPGYRIEAPLLLVHGAEDRTGNIARTAPVWAERDPLCRYEVVPDAAHNANQDDPEAFNRIMLEFLAEYYAAVNR</sequence>
<dbReference type="GO" id="GO:0016020">
    <property type="term" value="C:membrane"/>
    <property type="evidence" value="ECO:0007669"/>
    <property type="project" value="TreeGrafter"/>
</dbReference>
<feature type="compositionally biased region" description="Gly residues" evidence="1">
    <location>
        <begin position="14"/>
        <end position="24"/>
    </location>
</feature>
<dbReference type="AlphaFoldDB" id="H5UNJ3"/>
<dbReference type="InterPro" id="IPR029058">
    <property type="entry name" value="AB_hydrolase_fold"/>
</dbReference>
<keyword evidence="4" id="KW-1185">Reference proteome</keyword>
<keyword evidence="3" id="KW-0378">Hydrolase</keyword>
<evidence type="ECO:0000313" key="3">
    <source>
        <dbReference type="EMBL" id="GAB47301.1"/>
    </source>
</evidence>
<dbReference type="Proteomes" id="UP000004367">
    <property type="component" value="Unassembled WGS sequence"/>
</dbReference>
<dbReference type="GO" id="GO:0047372">
    <property type="term" value="F:monoacylglycerol lipase activity"/>
    <property type="evidence" value="ECO:0007669"/>
    <property type="project" value="TreeGrafter"/>
</dbReference>
<accession>H5UNJ3</accession>